<name>A0A9D9E291_9BACT</name>
<organism evidence="4 5">
    <name type="scientific">Candidatus Caccoplasma merdipullorum</name>
    <dbReference type="NCBI Taxonomy" id="2840718"/>
    <lineage>
        <taxon>Bacteria</taxon>
        <taxon>Pseudomonadati</taxon>
        <taxon>Bacteroidota</taxon>
        <taxon>Bacteroidia</taxon>
        <taxon>Bacteroidales</taxon>
        <taxon>Bacteroidaceae</taxon>
        <taxon>Bacteroidaceae incertae sedis</taxon>
        <taxon>Candidatus Caccoplasma</taxon>
    </lineage>
</organism>
<keyword evidence="2" id="KW-0812">Transmembrane</keyword>
<keyword evidence="1" id="KW-0175">Coiled coil</keyword>
<dbReference type="Proteomes" id="UP000823636">
    <property type="component" value="Unassembled WGS sequence"/>
</dbReference>
<dbReference type="InterPro" id="IPR001932">
    <property type="entry name" value="PPM-type_phosphatase-like_dom"/>
</dbReference>
<reference evidence="4" key="1">
    <citation type="submission" date="2020-10" db="EMBL/GenBank/DDBJ databases">
        <authorList>
            <person name="Gilroy R."/>
        </authorList>
    </citation>
    <scope>NUCLEOTIDE SEQUENCE</scope>
    <source>
        <strain evidence="4">G3-4614</strain>
    </source>
</reference>
<evidence type="ECO:0000313" key="5">
    <source>
        <dbReference type="Proteomes" id="UP000823636"/>
    </source>
</evidence>
<comment type="caution">
    <text evidence="4">The sequence shown here is derived from an EMBL/GenBank/DDBJ whole genome shotgun (WGS) entry which is preliminary data.</text>
</comment>
<gene>
    <name evidence="4" type="ORF">IAC54_04890</name>
</gene>
<dbReference type="AlphaFoldDB" id="A0A9D9E291"/>
<protein>
    <submittedName>
        <fullName evidence="4">Protein phosphatase 2C domain-containing protein</fullName>
    </submittedName>
</protein>
<dbReference type="Pfam" id="PF13672">
    <property type="entry name" value="PP2C_2"/>
    <property type="match status" value="1"/>
</dbReference>
<dbReference type="PROSITE" id="PS51746">
    <property type="entry name" value="PPM_2"/>
    <property type="match status" value="1"/>
</dbReference>
<evidence type="ECO:0000256" key="1">
    <source>
        <dbReference type="SAM" id="Coils"/>
    </source>
</evidence>
<dbReference type="EMBL" id="JADIMW010000053">
    <property type="protein sequence ID" value="MBO8438219.1"/>
    <property type="molecule type" value="Genomic_DNA"/>
</dbReference>
<keyword evidence="2" id="KW-0472">Membrane</keyword>
<dbReference type="SMART" id="SM00331">
    <property type="entry name" value="PP2C_SIG"/>
    <property type="match status" value="1"/>
</dbReference>
<dbReference type="SMART" id="SM00332">
    <property type="entry name" value="PP2Cc"/>
    <property type="match status" value="1"/>
</dbReference>
<dbReference type="SUPFAM" id="SSF81606">
    <property type="entry name" value="PP2C-like"/>
    <property type="match status" value="1"/>
</dbReference>
<feature type="transmembrane region" description="Helical" evidence="2">
    <location>
        <begin position="270"/>
        <end position="291"/>
    </location>
</feature>
<dbReference type="InterPro" id="IPR036457">
    <property type="entry name" value="PPM-type-like_dom_sf"/>
</dbReference>
<sequence>MDLIQIPTPEYISAFVESRIGGRTENQDSYGWKNTPFGFLVTVCDGMGGGPGGKTASTIAVNEIIKGVEDASIEDTPCNILIKAIRRANMAIIEYSKENPTYSGMGSTCTVILINKKCATIAHVGDSRIYHIRGKSKIYRTFDHSMVFDLVKQKVITEEQARLSAQSNVITRALGAKYDVEVDCTELPYLAKDRFILCTDGIHGAIPESELIEMVSNRSQSLGGITDCIATTIDGEGINTGGGHDNLTIAIIETHNNSTLKVKMNPRLKLLFYTIIIICAISVITNIVQAISKDNEIESESKIAVTEVQNQFDDLQQKYDKLKTASDSTQKVLEQKIKLSEKEIAQLKTNNDSLKKENKKLLSHIEELNKNSNNNKKNKK</sequence>
<reference evidence="4" key="2">
    <citation type="journal article" date="2021" name="PeerJ">
        <title>Extensive microbial diversity within the chicken gut microbiome revealed by metagenomics and culture.</title>
        <authorList>
            <person name="Gilroy R."/>
            <person name="Ravi A."/>
            <person name="Getino M."/>
            <person name="Pursley I."/>
            <person name="Horton D.L."/>
            <person name="Alikhan N.F."/>
            <person name="Baker D."/>
            <person name="Gharbi K."/>
            <person name="Hall N."/>
            <person name="Watson M."/>
            <person name="Adriaenssens E.M."/>
            <person name="Foster-Nyarko E."/>
            <person name="Jarju S."/>
            <person name="Secka A."/>
            <person name="Antonio M."/>
            <person name="Oren A."/>
            <person name="Chaudhuri R.R."/>
            <person name="La Ragione R."/>
            <person name="Hildebrand F."/>
            <person name="Pallen M.J."/>
        </authorList>
    </citation>
    <scope>NUCLEOTIDE SEQUENCE</scope>
    <source>
        <strain evidence="4">G3-4614</strain>
    </source>
</reference>
<feature type="coiled-coil region" evidence="1">
    <location>
        <begin position="305"/>
        <end position="378"/>
    </location>
</feature>
<evidence type="ECO:0000313" key="4">
    <source>
        <dbReference type="EMBL" id="MBO8438219.1"/>
    </source>
</evidence>
<proteinExistence type="predicted"/>
<evidence type="ECO:0000256" key="2">
    <source>
        <dbReference type="SAM" id="Phobius"/>
    </source>
</evidence>
<dbReference type="Gene3D" id="3.60.40.10">
    <property type="entry name" value="PPM-type phosphatase domain"/>
    <property type="match status" value="1"/>
</dbReference>
<accession>A0A9D9E291</accession>
<dbReference type="CDD" id="cd00143">
    <property type="entry name" value="PP2Cc"/>
    <property type="match status" value="1"/>
</dbReference>
<evidence type="ECO:0000259" key="3">
    <source>
        <dbReference type="PROSITE" id="PS51746"/>
    </source>
</evidence>
<feature type="domain" description="PPM-type phosphatase" evidence="3">
    <location>
        <begin position="12"/>
        <end position="254"/>
    </location>
</feature>
<keyword evidence="2" id="KW-1133">Transmembrane helix</keyword>